<organism evidence="1 2">
    <name type="scientific">Acinetobacter ursingii</name>
    <dbReference type="NCBI Taxonomy" id="108980"/>
    <lineage>
        <taxon>Bacteria</taxon>
        <taxon>Pseudomonadati</taxon>
        <taxon>Pseudomonadota</taxon>
        <taxon>Gammaproteobacteria</taxon>
        <taxon>Moraxellales</taxon>
        <taxon>Moraxellaceae</taxon>
        <taxon>Acinetobacter</taxon>
    </lineage>
</organism>
<comment type="caution">
    <text evidence="1">The sequence shown here is derived from an EMBL/GenBank/DDBJ whole genome shotgun (WGS) entry which is preliminary data.</text>
</comment>
<dbReference type="Proteomes" id="UP000263596">
    <property type="component" value="Unassembled WGS sequence"/>
</dbReference>
<accession>A0A3D2SL28</accession>
<gene>
    <name evidence="1" type="ORF">DHW29_00450</name>
</gene>
<dbReference type="AlphaFoldDB" id="A0A3D2SL28"/>
<feature type="non-terminal residue" evidence="1">
    <location>
        <position position="1"/>
    </location>
</feature>
<evidence type="ECO:0000313" key="1">
    <source>
        <dbReference type="EMBL" id="HCK28820.1"/>
    </source>
</evidence>
<sequence>GTSKRHQWNENKVLTAIEQIVQHNSHCQLILTTSRRTPEGFLNHLKKQDYASQLDIFPVEHTPQGWIFEQMQLAETVYVTEDSVSMIFEALTAGCCVGVIAMDRLKSDRITQLIDQLPFEQTKETIRLLPLTTPLHEAKRVASQLLDSSSF</sequence>
<proteinExistence type="predicted"/>
<dbReference type="EMBL" id="DPVE01000009">
    <property type="protein sequence ID" value="HCK28820.1"/>
    <property type="molecule type" value="Genomic_DNA"/>
</dbReference>
<evidence type="ECO:0000313" key="2">
    <source>
        <dbReference type="Proteomes" id="UP000263596"/>
    </source>
</evidence>
<reference evidence="1 2" key="1">
    <citation type="journal article" date="2018" name="Nat. Biotechnol.">
        <title>A standardized bacterial taxonomy based on genome phylogeny substantially revises the tree of life.</title>
        <authorList>
            <person name="Parks D.H."/>
            <person name="Chuvochina M."/>
            <person name="Waite D.W."/>
            <person name="Rinke C."/>
            <person name="Skarshewski A."/>
            <person name="Chaumeil P.A."/>
            <person name="Hugenholtz P."/>
        </authorList>
    </citation>
    <scope>NUCLEOTIDE SEQUENCE [LARGE SCALE GENOMIC DNA]</scope>
    <source>
        <strain evidence="1">UBA9669</strain>
    </source>
</reference>
<dbReference type="InterPro" id="IPR009367">
    <property type="entry name" value="Elm1-like"/>
</dbReference>
<dbReference type="Pfam" id="PF06258">
    <property type="entry name" value="Mito_fiss_Elm1"/>
    <property type="match status" value="1"/>
</dbReference>
<protein>
    <submittedName>
        <fullName evidence="1">Nucleoside-diphosphate sugar epimerase</fullName>
    </submittedName>
</protein>
<name>A0A3D2SL28_9GAMM</name>